<dbReference type="GO" id="GO:0000287">
    <property type="term" value="F:magnesium ion binding"/>
    <property type="evidence" value="ECO:0007669"/>
    <property type="project" value="InterPro"/>
</dbReference>
<evidence type="ECO:0000256" key="2">
    <source>
        <dbReference type="ARBA" id="ARBA00009604"/>
    </source>
</evidence>
<evidence type="ECO:0000259" key="6">
    <source>
        <dbReference type="SMART" id="SM01192"/>
    </source>
</evidence>
<comment type="caution">
    <text evidence="7">The sequence shown here is derived from an EMBL/GenBank/DDBJ whole genome shotgun (WGS) entry which is preliminary data.</text>
</comment>
<comment type="pathway">
    <text evidence="1">Carbohydrate degradation; glycolysis; pyruvate from D-glyceraldehyde 3-phosphate: step 4/5.</text>
</comment>
<evidence type="ECO:0000313" key="7">
    <source>
        <dbReference type="EMBL" id="PWA28275.1"/>
    </source>
</evidence>
<comment type="similarity">
    <text evidence="2">Belongs to the enolase family.</text>
</comment>
<evidence type="ECO:0000256" key="5">
    <source>
        <dbReference type="ARBA" id="ARBA00023239"/>
    </source>
</evidence>
<dbReference type="InterPro" id="IPR020810">
    <property type="entry name" value="Enolase_C"/>
</dbReference>
<dbReference type="InterPro" id="IPR002110">
    <property type="entry name" value="Ankyrin_rpt"/>
</dbReference>
<protein>
    <recommendedName>
        <fullName evidence="3">phosphopyruvate hydratase</fullName>
        <ecNumber evidence="3">4.2.1.11</ecNumber>
    </recommendedName>
</protein>
<dbReference type="GO" id="GO:0000015">
    <property type="term" value="C:phosphopyruvate hydratase complex"/>
    <property type="evidence" value="ECO:0007669"/>
    <property type="project" value="InterPro"/>
</dbReference>
<sequence length="274" mass="30268">MLDGFFAGIHGQQLTAAVFQGKRQYLLGKLLGYQHTNVRFRTSGNTEVTQQLHDTCISFFGILGHIDQDDWEHYAKMTAECGDKVQIVGDDLLVTNPTRVKKAIEGKTCNALLFKVNQIGSVTESIEAVKMSKQAGWGVKASYRSGEIEDTFIADLTMGNPFHVQVLKLVELLVGLMEKEDLELLNKTGNTALCLAAATGNTKMAGIMVEENKSLLTIPGSNEMMPLYMAALFGNRGTVEYLYDKSNKMTGDGWIQQNRGWVVQKCIEADLFGE</sequence>
<dbReference type="Proteomes" id="UP000245207">
    <property type="component" value="Unassembled WGS sequence"/>
</dbReference>
<dbReference type="EMBL" id="PKPP01027463">
    <property type="protein sequence ID" value="PWA28275.1"/>
    <property type="molecule type" value="Genomic_DNA"/>
</dbReference>
<evidence type="ECO:0000313" key="8">
    <source>
        <dbReference type="Proteomes" id="UP000245207"/>
    </source>
</evidence>
<reference evidence="7 8" key="1">
    <citation type="journal article" date="2018" name="Mol. Plant">
        <title>The genome of Artemisia annua provides insight into the evolution of Asteraceae family and artemisinin biosynthesis.</title>
        <authorList>
            <person name="Shen Q."/>
            <person name="Zhang L."/>
            <person name="Liao Z."/>
            <person name="Wang S."/>
            <person name="Yan T."/>
            <person name="Shi P."/>
            <person name="Liu M."/>
            <person name="Fu X."/>
            <person name="Pan Q."/>
            <person name="Wang Y."/>
            <person name="Lv Z."/>
            <person name="Lu X."/>
            <person name="Zhang F."/>
            <person name="Jiang W."/>
            <person name="Ma Y."/>
            <person name="Chen M."/>
            <person name="Hao X."/>
            <person name="Li L."/>
            <person name="Tang Y."/>
            <person name="Lv G."/>
            <person name="Zhou Y."/>
            <person name="Sun X."/>
            <person name="Brodelius P.E."/>
            <person name="Rose J.K.C."/>
            <person name="Tang K."/>
        </authorList>
    </citation>
    <scope>NUCLEOTIDE SEQUENCE [LARGE SCALE GENOMIC DNA]</scope>
    <source>
        <strain evidence="8">cv. Huhao1</strain>
        <tissue evidence="7">Leaf</tissue>
    </source>
</reference>
<keyword evidence="4" id="KW-0324">Glycolysis</keyword>
<dbReference type="Pfam" id="PF00113">
    <property type="entry name" value="Enolase_C"/>
    <property type="match status" value="1"/>
</dbReference>
<evidence type="ECO:0000256" key="3">
    <source>
        <dbReference type="ARBA" id="ARBA00012058"/>
    </source>
</evidence>
<organism evidence="7 8">
    <name type="scientific">Artemisia annua</name>
    <name type="common">Sweet wormwood</name>
    <dbReference type="NCBI Taxonomy" id="35608"/>
    <lineage>
        <taxon>Eukaryota</taxon>
        <taxon>Viridiplantae</taxon>
        <taxon>Streptophyta</taxon>
        <taxon>Embryophyta</taxon>
        <taxon>Tracheophyta</taxon>
        <taxon>Spermatophyta</taxon>
        <taxon>Magnoliopsida</taxon>
        <taxon>eudicotyledons</taxon>
        <taxon>Gunneridae</taxon>
        <taxon>Pentapetalae</taxon>
        <taxon>asterids</taxon>
        <taxon>campanulids</taxon>
        <taxon>Asterales</taxon>
        <taxon>Asteraceae</taxon>
        <taxon>Asteroideae</taxon>
        <taxon>Anthemideae</taxon>
        <taxon>Artemisiinae</taxon>
        <taxon>Artemisia</taxon>
    </lineage>
</organism>
<gene>
    <name evidence="7" type="ORF">CTI12_AA627370</name>
</gene>
<evidence type="ECO:0000256" key="4">
    <source>
        <dbReference type="ARBA" id="ARBA00023152"/>
    </source>
</evidence>
<proteinExistence type="inferred from homology"/>
<dbReference type="OrthoDB" id="1925304at2759"/>
<dbReference type="GO" id="GO:0006096">
    <property type="term" value="P:glycolytic process"/>
    <property type="evidence" value="ECO:0007669"/>
    <property type="project" value="UniProtKB-UniPathway"/>
</dbReference>
<dbReference type="UniPathway" id="UPA00109">
    <property type="reaction ID" value="UER00187"/>
</dbReference>
<dbReference type="SUPFAM" id="SSF51604">
    <property type="entry name" value="Enolase C-terminal domain-like"/>
    <property type="match status" value="1"/>
</dbReference>
<dbReference type="SUPFAM" id="SSF48403">
    <property type="entry name" value="Ankyrin repeat"/>
    <property type="match status" value="1"/>
</dbReference>
<dbReference type="InterPro" id="IPR036770">
    <property type="entry name" value="Ankyrin_rpt-contain_sf"/>
</dbReference>
<dbReference type="AlphaFoldDB" id="A0A2U1K9Z6"/>
<dbReference type="Gene3D" id="1.25.40.20">
    <property type="entry name" value="Ankyrin repeat-containing domain"/>
    <property type="match status" value="1"/>
</dbReference>
<dbReference type="InterPro" id="IPR000941">
    <property type="entry name" value="Enolase"/>
</dbReference>
<dbReference type="PANTHER" id="PTHR11902:SF1">
    <property type="entry name" value="ENOLASE"/>
    <property type="match status" value="1"/>
</dbReference>
<dbReference type="SMART" id="SM01192">
    <property type="entry name" value="Enolase_C"/>
    <property type="match status" value="1"/>
</dbReference>
<dbReference type="InterPro" id="IPR036849">
    <property type="entry name" value="Enolase-like_C_sf"/>
</dbReference>
<dbReference type="Gene3D" id="3.20.20.120">
    <property type="entry name" value="Enolase-like C-terminal domain"/>
    <property type="match status" value="1"/>
</dbReference>
<feature type="domain" description="Enolase C-terminal TIM barrel" evidence="6">
    <location>
        <begin position="9"/>
        <end position="165"/>
    </location>
</feature>
<accession>A0A2U1K9Z6</accession>
<evidence type="ECO:0000256" key="1">
    <source>
        <dbReference type="ARBA" id="ARBA00005031"/>
    </source>
</evidence>
<name>A0A2U1K9Z6_ARTAN</name>
<dbReference type="PRINTS" id="PR00148">
    <property type="entry name" value="ENOLASE"/>
</dbReference>
<dbReference type="STRING" id="35608.A0A2U1K9Z6"/>
<dbReference type="EC" id="4.2.1.11" evidence="3"/>
<dbReference type="PANTHER" id="PTHR11902">
    <property type="entry name" value="ENOLASE"/>
    <property type="match status" value="1"/>
</dbReference>
<dbReference type="GO" id="GO:0004634">
    <property type="term" value="F:phosphopyruvate hydratase activity"/>
    <property type="evidence" value="ECO:0007669"/>
    <property type="project" value="UniProtKB-EC"/>
</dbReference>
<keyword evidence="5" id="KW-0456">Lyase</keyword>
<keyword evidence="8" id="KW-1185">Reference proteome</keyword>
<dbReference type="Pfam" id="PF12796">
    <property type="entry name" value="Ank_2"/>
    <property type="match status" value="1"/>
</dbReference>